<dbReference type="PANTHER" id="PTHR33266:SF1">
    <property type="entry name" value="F-BOX DOMAIN-CONTAINING PROTEIN"/>
    <property type="match status" value="1"/>
</dbReference>
<organism evidence="2 3">
    <name type="scientific">Sugiyamaella lignohabitans</name>
    <dbReference type="NCBI Taxonomy" id="796027"/>
    <lineage>
        <taxon>Eukaryota</taxon>
        <taxon>Fungi</taxon>
        <taxon>Dikarya</taxon>
        <taxon>Ascomycota</taxon>
        <taxon>Saccharomycotina</taxon>
        <taxon>Dipodascomycetes</taxon>
        <taxon>Dipodascales</taxon>
        <taxon>Trichomonascaceae</taxon>
        <taxon>Sugiyamaella</taxon>
    </lineage>
</organism>
<feature type="region of interest" description="Disordered" evidence="1">
    <location>
        <begin position="744"/>
        <end position="795"/>
    </location>
</feature>
<dbReference type="PANTHER" id="PTHR33266">
    <property type="entry name" value="CHROMOSOME 15, WHOLE GENOME SHOTGUN SEQUENCE"/>
    <property type="match status" value="1"/>
</dbReference>
<evidence type="ECO:0000313" key="2">
    <source>
        <dbReference type="EMBL" id="ANB12351.1"/>
    </source>
</evidence>
<dbReference type="Proteomes" id="UP000189580">
    <property type="component" value="Chromosome a"/>
</dbReference>
<evidence type="ECO:0000256" key="1">
    <source>
        <dbReference type="SAM" id="MobiDB-lite"/>
    </source>
</evidence>
<reference evidence="2 3" key="1">
    <citation type="submission" date="2016-02" db="EMBL/GenBank/DDBJ databases">
        <title>Complete genome sequence and transcriptome regulation of the pentose utilising yeast Sugiyamaella lignohabitans.</title>
        <authorList>
            <person name="Bellasio M."/>
            <person name="Peymann A."/>
            <person name="Valli M."/>
            <person name="Sipitzky M."/>
            <person name="Graf A."/>
            <person name="Sauer M."/>
            <person name="Marx H."/>
            <person name="Mattanovich D."/>
        </authorList>
    </citation>
    <scope>NUCLEOTIDE SEQUENCE [LARGE SCALE GENOMIC DNA]</scope>
    <source>
        <strain evidence="2 3">CBS 10342</strain>
    </source>
</reference>
<dbReference type="OrthoDB" id="107110at2759"/>
<protein>
    <submittedName>
        <fullName evidence="2">Uncharacterized protein</fullName>
    </submittedName>
</protein>
<dbReference type="EMBL" id="CP014501">
    <property type="protein sequence ID" value="ANB12351.1"/>
    <property type="molecule type" value="Genomic_DNA"/>
</dbReference>
<accession>A0A167D149</accession>
<proteinExistence type="predicted"/>
<dbReference type="RefSeq" id="XP_018734828.1">
    <property type="nucleotide sequence ID" value="XM_018882551.1"/>
</dbReference>
<gene>
    <name evidence="2" type="ORF">AWJ20_601</name>
</gene>
<dbReference type="KEGG" id="slb:AWJ20_601"/>
<keyword evidence="3" id="KW-1185">Reference proteome</keyword>
<dbReference type="GeneID" id="30037652"/>
<dbReference type="AlphaFoldDB" id="A0A167D149"/>
<feature type="compositionally biased region" description="Polar residues" evidence="1">
    <location>
        <begin position="758"/>
        <end position="773"/>
    </location>
</feature>
<name>A0A167D149_9ASCO</name>
<evidence type="ECO:0000313" key="3">
    <source>
        <dbReference type="Proteomes" id="UP000189580"/>
    </source>
</evidence>
<sequence length="795" mass="91083">MYGKSRLIKDLASHHVYLSYMCLRKNDNSGYPGPRFSYSIDSGTTQGYLYSEDEGFFAEHVLLFLICTLQVITRGLECNDDNYMKVEEFWDFQERSSAFYQTVEMCFGDKQDSKSGIWQTITSKGAVIITQDTLCLSQKVQQLLRSEWDKYCSALKKSKDMNIENYFVLAIDEAEILNLKNSQKIMSFSHFQVFKRVAHCLVANNLWKGFAIVLASRSGLRDYDVSLSDSGLIDVVTWYDLDTFDYHVRWGERPLTLDFAEIGTLRFYAKFGRPIWKLYIDSKLENKLLADASAKLRGRHADGLSKHHTLFVIYAPVMNLDFCTAENLVESRMATVLSVSYQRDILKVGYLSEPILVMAAHRLLQEENDLDLISLLLRENVMSPGEASELIARWMLLDVLKSVGLRNGLQSNYCRVRDLFNGLEKKYLVTCNWEHPNQHQLFNERIHINHWMTLESECTIQMLALGFLRGCGFCFERRDRDFDLIIPIYLESRNVDLTNIRFFERGEDSKWGLAELDSVSQAFSVILIHVTNTENSHEGHNTAIHDRMVDAEQLIFGRYKPFISLHMKLGAEPPTGYDQTPTYIENVFANQEDSADIYLHEREAASAQGFNLAYDLRVTGNKTSNSDFIDRLQQVVHLAEEDSEDPSGNVTLQKYSRGAYLKQMEVIEEARKRKHHQRGAKESSGNVELLENERALNLLADDEVGGERENVEGHDVCLQQQDVIDDQRHEAQVLEVLSVERQLHPRPANELSDKFSSPDESGVSSVPENSGSKGPTDGGNPLERRATPVKRRRRR</sequence>